<keyword evidence="1" id="KW-0732">Signal</keyword>
<evidence type="ECO:0000313" key="3">
    <source>
        <dbReference type="EMBL" id="OLF17118.1"/>
    </source>
</evidence>
<dbReference type="InterPro" id="IPR050491">
    <property type="entry name" value="AmpC-like"/>
</dbReference>
<dbReference type="OrthoDB" id="503788at2"/>
<sequence>MRSTSLLAAVVAALLLWTGTAAADTRTEVQRELDAMVDAGVPGVVLTVRDGDRSWRAEAGVSDLDTGAPLPRNGRFRVASLTKPMVATVVLQLWHEGRLSPEDTLGELLPGLVPGAEGVSVEQLLHNTSGLADYVAAPEFADPADYVWRRFTPEDLVRTANELGHRTPGQWGYSNTNFVLLGMIIERVTGEDLADQLRERVFRPAGMHATELPRHPFLRGPHASGHYRIGSGPRVELTELDPSFAWAAYGVVATNEDLHRFWSALADGRLLPAALVERMRTDAVATGNPAWPRYGLGVEEMYTTCGVRLWGHTGAIPGYSTLSFGTADARRQVVVSSSLFSPTDGTQILHIVNTVNLEFCGEPWRPPPAQVAKPWCLGWPLP</sequence>
<dbReference type="Gene3D" id="3.40.710.10">
    <property type="entry name" value="DD-peptidase/beta-lactamase superfamily"/>
    <property type="match status" value="1"/>
</dbReference>
<proteinExistence type="predicted"/>
<reference evidence="3 4" key="1">
    <citation type="submission" date="2016-12" db="EMBL/GenBank/DDBJ databases">
        <title>The draft genome sequence of Actinophytocola sp. 11-183.</title>
        <authorList>
            <person name="Wang W."/>
            <person name="Yuan L."/>
        </authorList>
    </citation>
    <scope>NUCLEOTIDE SEQUENCE [LARGE SCALE GENOMIC DNA]</scope>
    <source>
        <strain evidence="3 4">11-183</strain>
    </source>
</reference>
<dbReference type="AlphaFoldDB" id="A0A1Q8CRY4"/>
<gene>
    <name evidence="3" type="ORF">BU204_13645</name>
</gene>
<dbReference type="EMBL" id="MSIE01000021">
    <property type="protein sequence ID" value="OLF17118.1"/>
    <property type="molecule type" value="Genomic_DNA"/>
</dbReference>
<dbReference type="STRING" id="1912961.BU204_13645"/>
<comment type="caution">
    <text evidence="3">The sequence shown here is derived from an EMBL/GenBank/DDBJ whole genome shotgun (WGS) entry which is preliminary data.</text>
</comment>
<feature type="domain" description="Beta-lactamase-related" evidence="2">
    <location>
        <begin position="34"/>
        <end position="343"/>
    </location>
</feature>
<dbReference type="PANTHER" id="PTHR46825">
    <property type="entry name" value="D-ALANYL-D-ALANINE-CARBOXYPEPTIDASE/ENDOPEPTIDASE AMPH"/>
    <property type="match status" value="1"/>
</dbReference>
<dbReference type="RefSeq" id="WP_075126009.1">
    <property type="nucleotide sequence ID" value="NZ_MSIE01000021.1"/>
</dbReference>
<dbReference type="Pfam" id="PF00144">
    <property type="entry name" value="Beta-lactamase"/>
    <property type="match status" value="1"/>
</dbReference>
<dbReference type="PANTHER" id="PTHR46825:SF7">
    <property type="entry name" value="D-ALANYL-D-ALANINE CARBOXYPEPTIDASE"/>
    <property type="match status" value="1"/>
</dbReference>
<accession>A0A1Q8CRY4</accession>
<organism evidence="3 4">
    <name type="scientific">Actinophytocola xanthii</name>
    <dbReference type="NCBI Taxonomy" id="1912961"/>
    <lineage>
        <taxon>Bacteria</taxon>
        <taxon>Bacillati</taxon>
        <taxon>Actinomycetota</taxon>
        <taxon>Actinomycetes</taxon>
        <taxon>Pseudonocardiales</taxon>
        <taxon>Pseudonocardiaceae</taxon>
    </lineage>
</organism>
<keyword evidence="4" id="KW-1185">Reference proteome</keyword>
<evidence type="ECO:0000256" key="1">
    <source>
        <dbReference type="SAM" id="SignalP"/>
    </source>
</evidence>
<dbReference type="SUPFAM" id="SSF56601">
    <property type="entry name" value="beta-lactamase/transpeptidase-like"/>
    <property type="match status" value="1"/>
</dbReference>
<dbReference type="Proteomes" id="UP000185596">
    <property type="component" value="Unassembled WGS sequence"/>
</dbReference>
<dbReference type="InterPro" id="IPR012338">
    <property type="entry name" value="Beta-lactam/transpept-like"/>
</dbReference>
<dbReference type="InterPro" id="IPR001466">
    <property type="entry name" value="Beta-lactam-related"/>
</dbReference>
<evidence type="ECO:0000259" key="2">
    <source>
        <dbReference type="Pfam" id="PF00144"/>
    </source>
</evidence>
<name>A0A1Q8CRY4_9PSEU</name>
<evidence type="ECO:0000313" key="4">
    <source>
        <dbReference type="Proteomes" id="UP000185596"/>
    </source>
</evidence>
<protein>
    <recommendedName>
        <fullName evidence="2">Beta-lactamase-related domain-containing protein</fullName>
    </recommendedName>
</protein>
<feature type="signal peptide" evidence="1">
    <location>
        <begin position="1"/>
        <end position="23"/>
    </location>
</feature>
<feature type="chain" id="PRO_5013180855" description="Beta-lactamase-related domain-containing protein" evidence="1">
    <location>
        <begin position="24"/>
        <end position="382"/>
    </location>
</feature>